<dbReference type="PANTHER" id="PTHR43884:SF12">
    <property type="entry name" value="ISOVALERYL-COA DEHYDROGENASE, MITOCHONDRIAL-RELATED"/>
    <property type="match status" value="1"/>
</dbReference>
<dbReference type="EC" id="1.3.8.7" evidence="7"/>
<keyword evidence="3" id="KW-0285">Flavoprotein</keyword>
<evidence type="ECO:0000259" key="6">
    <source>
        <dbReference type="Pfam" id="PF02771"/>
    </source>
</evidence>
<dbReference type="InterPro" id="IPR009075">
    <property type="entry name" value="AcylCo_DH/oxidase_C"/>
</dbReference>
<dbReference type="PIRSF" id="PIRSF016578">
    <property type="entry name" value="HsaA"/>
    <property type="match status" value="1"/>
</dbReference>
<feature type="domain" description="Acyl-CoA dehydrogenase/oxidase C-terminal" evidence="5">
    <location>
        <begin position="232"/>
        <end position="357"/>
    </location>
</feature>
<dbReference type="InterPro" id="IPR013786">
    <property type="entry name" value="AcylCoA_DH/ox_N"/>
</dbReference>
<dbReference type="RefSeq" id="WP_318295778.1">
    <property type="nucleotide sequence ID" value="NZ_BAAABQ010000010.1"/>
</dbReference>
<dbReference type="Proteomes" id="UP000517916">
    <property type="component" value="Unassembled WGS sequence"/>
</dbReference>
<dbReference type="GO" id="GO:0070991">
    <property type="term" value="F:medium-chain fatty acyl-CoA dehydrogenase activity"/>
    <property type="evidence" value="ECO:0007669"/>
    <property type="project" value="UniProtKB-EC"/>
</dbReference>
<dbReference type="Pfam" id="PF02771">
    <property type="entry name" value="Acyl-CoA_dh_N"/>
    <property type="match status" value="1"/>
</dbReference>
<dbReference type="Gene3D" id="1.10.540.10">
    <property type="entry name" value="Acyl-CoA dehydrogenase/oxidase, N-terminal domain"/>
    <property type="match status" value="1"/>
</dbReference>
<dbReference type="InterPro" id="IPR036250">
    <property type="entry name" value="AcylCo_DH-like_C"/>
</dbReference>
<comment type="cofactor">
    <cofactor evidence="1">
        <name>FAD</name>
        <dbReference type="ChEBI" id="CHEBI:57692"/>
    </cofactor>
</comment>
<name>A0ABR6B7K5_9PSEU</name>
<dbReference type="SUPFAM" id="SSF47203">
    <property type="entry name" value="Acyl-CoA dehydrogenase C-terminal domain-like"/>
    <property type="match status" value="1"/>
</dbReference>
<organism evidence="7 8">
    <name type="scientific">Kutzneria viridogrisea</name>
    <dbReference type="NCBI Taxonomy" id="47990"/>
    <lineage>
        <taxon>Bacteria</taxon>
        <taxon>Bacillati</taxon>
        <taxon>Actinomycetota</taxon>
        <taxon>Actinomycetes</taxon>
        <taxon>Pseudonocardiales</taxon>
        <taxon>Pseudonocardiaceae</taxon>
        <taxon>Kutzneria</taxon>
    </lineage>
</organism>
<keyword evidence="8" id="KW-1185">Reference proteome</keyword>
<dbReference type="InterPro" id="IPR009100">
    <property type="entry name" value="AcylCoA_DH/oxidase_NM_dom_sf"/>
</dbReference>
<evidence type="ECO:0000259" key="5">
    <source>
        <dbReference type="Pfam" id="PF00441"/>
    </source>
</evidence>
<reference evidence="7 8" key="1">
    <citation type="submission" date="2020-08" db="EMBL/GenBank/DDBJ databases">
        <title>Genomic Encyclopedia of Archaeal and Bacterial Type Strains, Phase II (KMG-II): from individual species to whole genera.</title>
        <authorList>
            <person name="Goeker M."/>
        </authorList>
    </citation>
    <scope>NUCLEOTIDE SEQUENCE [LARGE SCALE GENOMIC DNA]</scope>
    <source>
        <strain evidence="7 8">DSM 43850</strain>
    </source>
</reference>
<dbReference type="Gene3D" id="1.20.140.10">
    <property type="entry name" value="Butyryl-CoA Dehydrogenase, subunit A, domain 3"/>
    <property type="match status" value="1"/>
</dbReference>
<comment type="similarity">
    <text evidence="2">Belongs to the acyl-CoA dehydrogenase family.</text>
</comment>
<dbReference type="InterPro" id="IPR046373">
    <property type="entry name" value="Acyl-CoA_Oxase/DH_mid-dom_sf"/>
</dbReference>
<dbReference type="InterPro" id="IPR037069">
    <property type="entry name" value="AcylCoA_DH/ox_N_sf"/>
</dbReference>
<evidence type="ECO:0000256" key="2">
    <source>
        <dbReference type="ARBA" id="ARBA00009347"/>
    </source>
</evidence>
<evidence type="ECO:0000313" key="7">
    <source>
        <dbReference type="EMBL" id="MBA8922861.1"/>
    </source>
</evidence>
<keyword evidence="7" id="KW-0560">Oxidoreductase</keyword>
<gene>
    <name evidence="7" type="ORF">BC739_000058</name>
</gene>
<comment type="caution">
    <text evidence="7">The sequence shown here is derived from an EMBL/GenBank/DDBJ whole genome shotgun (WGS) entry which is preliminary data.</text>
</comment>
<dbReference type="EMBL" id="JACJID010000001">
    <property type="protein sequence ID" value="MBA8922861.1"/>
    <property type="molecule type" value="Genomic_DNA"/>
</dbReference>
<dbReference type="PANTHER" id="PTHR43884">
    <property type="entry name" value="ACYL-COA DEHYDROGENASE"/>
    <property type="match status" value="1"/>
</dbReference>
<dbReference type="SUPFAM" id="SSF56645">
    <property type="entry name" value="Acyl-CoA dehydrogenase NM domain-like"/>
    <property type="match status" value="1"/>
</dbReference>
<protein>
    <submittedName>
        <fullName evidence="7">Acyl-CoA dehydrogenase</fullName>
        <ecNumber evidence="7">1.3.8.7</ecNumber>
    </submittedName>
</protein>
<proteinExistence type="inferred from homology"/>
<evidence type="ECO:0000256" key="3">
    <source>
        <dbReference type="ARBA" id="ARBA00022630"/>
    </source>
</evidence>
<dbReference type="Pfam" id="PF00441">
    <property type="entry name" value="Acyl-CoA_dh_1"/>
    <property type="match status" value="1"/>
</dbReference>
<evidence type="ECO:0000313" key="8">
    <source>
        <dbReference type="Proteomes" id="UP000517916"/>
    </source>
</evidence>
<feature type="domain" description="Acyl-CoA dehydrogenase/oxidase N-terminal" evidence="6">
    <location>
        <begin position="11"/>
        <end position="103"/>
    </location>
</feature>
<dbReference type="Gene3D" id="2.40.110.10">
    <property type="entry name" value="Butyryl-CoA Dehydrogenase, subunit A, domain 2"/>
    <property type="match status" value="1"/>
</dbReference>
<evidence type="ECO:0000256" key="4">
    <source>
        <dbReference type="ARBA" id="ARBA00022827"/>
    </source>
</evidence>
<keyword evidence="4" id="KW-0274">FAD</keyword>
<sequence>MNLDELFAVTAEHAARTDREAAFPVEALDVMRANGMLGFVVPTEHGGGGGSVTEVLDLTLRLAREDMSVAMIFTMHCQQALALVRHANPELAARVLPRLARGELYLASVTTERGKGGHLLSSESVVHSDGSHLKIDRDAPIVTGGPHADAYLVTVLAPDATSPSQVSLVYAERSEVDVEVLGGWQPLGMRATRSVPMRLTGQVPVRNLVGEPGGFREIVTGTFGPLAHLGWSAAWLGTAAGALSRVVQFLRGEAGRKQFDTTSELLLTGLAKVRGRIDTVHSLLRNTSRVVESTEDLTQPPVQLLLNTLKITAAEQCFTAVDELIELVGLRHGYLTGSPLRLEQAFRDLRSASLNYGNQRLYLANGTLSLLDQQVRLV</sequence>
<accession>A0ABR6B7K5</accession>
<evidence type="ECO:0000256" key="1">
    <source>
        <dbReference type="ARBA" id="ARBA00001974"/>
    </source>
</evidence>